<evidence type="ECO:0000313" key="1">
    <source>
        <dbReference type="EMBL" id="MFI2323730.1"/>
    </source>
</evidence>
<accession>A0ABW7WL83</accession>
<name>A0ABW7WL83_9NOCA</name>
<comment type="caution">
    <text evidence="1">The sequence shown here is derived from an EMBL/GenBank/DDBJ whole genome shotgun (WGS) entry which is preliminary data.</text>
</comment>
<keyword evidence="2" id="KW-1185">Reference proteome</keyword>
<proteinExistence type="predicted"/>
<dbReference type="Proteomes" id="UP001611450">
    <property type="component" value="Unassembled WGS sequence"/>
</dbReference>
<gene>
    <name evidence="1" type="ORF">ACH47G_24905</name>
</gene>
<keyword evidence="1" id="KW-0804">Transcription</keyword>
<protein>
    <submittedName>
        <fullName evidence="1">DNA-directed RNA polymerase subunit beta</fullName>
    </submittedName>
</protein>
<dbReference type="EMBL" id="JBIRXV010000006">
    <property type="protein sequence ID" value="MFI2323730.1"/>
    <property type="molecule type" value="Genomic_DNA"/>
</dbReference>
<organism evidence="1 2">
    <name type="scientific">Nocardia beijingensis</name>
    <dbReference type="NCBI Taxonomy" id="95162"/>
    <lineage>
        <taxon>Bacteria</taxon>
        <taxon>Bacillati</taxon>
        <taxon>Actinomycetota</taxon>
        <taxon>Actinomycetes</taxon>
        <taxon>Mycobacteriales</taxon>
        <taxon>Nocardiaceae</taxon>
        <taxon>Nocardia</taxon>
    </lineage>
</organism>
<dbReference type="GO" id="GO:0000428">
    <property type="term" value="C:DNA-directed RNA polymerase complex"/>
    <property type="evidence" value="ECO:0007669"/>
    <property type="project" value="UniProtKB-KW"/>
</dbReference>
<reference evidence="1 2" key="1">
    <citation type="submission" date="2024-10" db="EMBL/GenBank/DDBJ databases">
        <title>The Natural Products Discovery Center: Release of the First 8490 Sequenced Strains for Exploring Actinobacteria Biosynthetic Diversity.</title>
        <authorList>
            <person name="Kalkreuter E."/>
            <person name="Kautsar S.A."/>
            <person name="Yang D."/>
            <person name="Bader C.D."/>
            <person name="Teijaro C.N."/>
            <person name="Fluegel L."/>
            <person name="Davis C.M."/>
            <person name="Simpson J.R."/>
            <person name="Lauterbach L."/>
            <person name="Steele A.D."/>
            <person name="Gui C."/>
            <person name="Meng S."/>
            <person name="Li G."/>
            <person name="Viehrig K."/>
            <person name="Ye F."/>
            <person name="Su P."/>
            <person name="Kiefer A.F."/>
            <person name="Nichols A."/>
            <person name="Cepeda A.J."/>
            <person name="Yan W."/>
            <person name="Fan B."/>
            <person name="Jiang Y."/>
            <person name="Adhikari A."/>
            <person name="Zheng C.-J."/>
            <person name="Schuster L."/>
            <person name="Cowan T.M."/>
            <person name="Smanski M.J."/>
            <person name="Chevrette M.G."/>
            <person name="De Carvalho L.P.S."/>
            <person name="Shen B."/>
        </authorList>
    </citation>
    <scope>NUCLEOTIDE SEQUENCE [LARGE SCALE GENOMIC DNA]</scope>
    <source>
        <strain evidence="1 2">NPDC019626</strain>
    </source>
</reference>
<sequence length="179" mass="20105">MPQPGRTMNPSDEAEVSMRHIAFGDTPLSRCHYYRQVCGLPAIVDPPQIGRIIVRTGMVWAITMPAVLGQHVKVWMQDHGHELGPILSHPRSNRWTFIIRPDLPDDVPLFAEMFRLNVSIIRYGGMIALPSPADRGTKFRAWVTRPDTVFRPSGRVVVAAIRNCVAAKIARGRRVITYA</sequence>
<evidence type="ECO:0000313" key="2">
    <source>
        <dbReference type="Proteomes" id="UP001611450"/>
    </source>
</evidence>
<dbReference type="RefSeq" id="WP_396946921.1">
    <property type="nucleotide sequence ID" value="NZ_JBIRXV010000006.1"/>
</dbReference>
<keyword evidence="1" id="KW-0240">DNA-directed RNA polymerase</keyword>